<gene>
    <name evidence="3" type="ORF">ACFO0B_25370</name>
</gene>
<name>A0ABV8DZG9_9NOCA</name>
<accession>A0ABV8DZG9</accession>
<organism evidence="3 4">
    <name type="scientific">Nocardia jiangsuensis</name>
    <dbReference type="NCBI Taxonomy" id="1691563"/>
    <lineage>
        <taxon>Bacteria</taxon>
        <taxon>Bacillati</taxon>
        <taxon>Actinomycetota</taxon>
        <taxon>Actinomycetes</taxon>
        <taxon>Mycobacteriales</taxon>
        <taxon>Nocardiaceae</taxon>
        <taxon>Nocardia</taxon>
    </lineage>
</organism>
<keyword evidence="2" id="KW-1133">Transmembrane helix</keyword>
<keyword evidence="2" id="KW-0472">Membrane</keyword>
<reference evidence="4" key="1">
    <citation type="journal article" date="2019" name="Int. J. Syst. Evol. Microbiol.">
        <title>The Global Catalogue of Microorganisms (GCM) 10K type strain sequencing project: providing services to taxonomists for standard genome sequencing and annotation.</title>
        <authorList>
            <consortium name="The Broad Institute Genomics Platform"/>
            <consortium name="The Broad Institute Genome Sequencing Center for Infectious Disease"/>
            <person name="Wu L."/>
            <person name="Ma J."/>
        </authorList>
    </citation>
    <scope>NUCLEOTIDE SEQUENCE [LARGE SCALE GENOMIC DNA]</scope>
    <source>
        <strain evidence="4">CGMCC 4.7330</strain>
    </source>
</reference>
<comment type="caution">
    <text evidence="3">The sequence shown here is derived from an EMBL/GenBank/DDBJ whole genome shotgun (WGS) entry which is preliminary data.</text>
</comment>
<feature type="compositionally biased region" description="Basic and acidic residues" evidence="1">
    <location>
        <begin position="108"/>
        <end position="125"/>
    </location>
</feature>
<evidence type="ECO:0000313" key="4">
    <source>
        <dbReference type="Proteomes" id="UP001595696"/>
    </source>
</evidence>
<feature type="region of interest" description="Disordered" evidence="1">
    <location>
        <begin position="84"/>
        <end position="131"/>
    </location>
</feature>
<keyword evidence="4" id="KW-1185">Reference proteome</keyword>
<evidence type="ECO:0000256" key="1">
    <source>
        <dbReference type="SAM" id="MobiDB-lite"/>
    </source>
</evidence>
<dbReference type="RefSeq" id="WP_378615079.1">
    <property type="nucleotide sequence ID" value="NZ_JBHSAX010000019.1"/>
</dbReference>
<keyword evidence="2" id="KW-0812">Transmembrane</keyword>
<proteinExistence type="predicted"/>
<protein>
    <submittedName>
        <fullName evidence="3">Uncharacterized protein</fullName>
    </submittedName>
</protein>
<evidence type="ECO:0000313" key="3">
    <source>
        <dbReference type="EMBL" id="MFC3965333.1"/>
    </source>
</evidence>
<evidence type="ECO:0000256" key="2">
    <source>
        <dbReference type="SAM" id="Phobius"/>
    </source>
</evidence>
<dbReference type="Proteomes" id="UP001595696">
    <property type="component" value="Unassembled WGS sequence"/>
</dbReference>
<dbReference type="EMBL" id="JBHSAX010000019">
    <property type="protein sequence ID" value="MFC3965333.1"/>
    <property type="molecule type" value="Genomic_DNA"/>
</dbReference>
<sequence>MTPFVVLMVISGVVLIALTVSIRELSPARRVRDGVVGFLFLASAAGTAFAGFHLTGFSWLVLALPIYLIVDSVRHIDLEDVSAESTPAHLRRRPPRESATPAPRRSAGSRERRAARSAERLETLRAKHGTP</sequence>
<feature type="transmembrane region" description="Helical" evidence="2">
    <location>
        <begin position="6"/>
        <end position="23"/>
    </location>
</feature>
<feature type="transmembrane region" description="Helical" evidence="2">
    <location>
        <begin position="35"/>
        <end position="68"/>
    </location>
</feature>